<protein>
    <recommendedName>
        <fullName evidence="3">Carrier domain-containing protein</fullName>
    </recommendedName>
</protein>
<name>A0A0A6ULK0_ACTUT</name>
<comment type="caution">
    <text evidence="1">The sequence shown here is derived from an EMBL/GenBank/DDBJ whole genome shotgun (WGS) entry which is preliminary data.</text>
</comment>
<evidence type="ECO:0000313" key="1">
    <source>
        <dbReference type="EMBL" id="KHD77015.1"/>
    </source>
</evidence>
<gene>
    <name evidence="1" type="ORF">MB27_12890</name>
</gene>
<proteinExistence type="predicted"/>
<dbReference type="AlphaFoldDB" id="A0A0A6ULK0"/>
<dbReference type="EMBL" id="JRTT01000013">
    <property type="protein sequence ID" value="KHD77015.1"/>
    <property type="molecule type" value="Genomic_DNA"/>
</dbReference>
<dbReference type="STRING" id="1869.MB27_12890"/>
<evidence type="ECO:0000313" key="2">
    <source>
        <dbReference type="Proteomes" id="UP000054537"/>
    </source>
</evidence>
<reference evidence="1 2" key="1">
    <citation type="submission" date="2014-10" db="EMBL/GenBank/DDBJ databases">
        <title>Draft genome sequence of Actinoplanes utahensis NRRL 12052.</title>
        <authorList>
            <person name="Velasco-Bucheli B."/>
            <person name="del Cerro C."/>
            <person name="Hormigo D."/>
            <person name="Garcia J.L."/>
            <person name="Acebal C."/>
            <person name="Arroyo M."/>
            <person name="de la Mata I."/>
        </authorList>
    </citation>
    <scope>NUCLEOTIDE SEQUENCE [LARGE SCALE GENOMIC DNA]</scope>
    <source>
        <strain evidence="1 2">NRRL 12052</strain>
    </source>
</reference>
<dbReference type="OrthoDB" id="4241482at2"/>
<dbReference type="Proteomes" id="UP000054537">
    <property type="component" value="Unassembled WGS sequence"/>
</dbReference>
<organism evidence="1 2">
    <name type="scientific">Actinoplanes utahensis</name>
    <dbReference type="NCBI Taxonomy" id="1869"/>
    <lineage>
        <taxon>Bacteria</taxon>
        <taxon>Bacillati</taxon>
        <taxon>Actinomycetota</taxon>
        <taxon>Actinomycetes</taxon>
        <taxon>Micromonosporales</taxon>
        <taxon>Micromonosporaceae</taxon>
        <taxon>Actinoplanes</taxon>
    </lineage>
</organism>
<dbReference type="RefSeq" id="WP_043524614.1">
    <property type="nucleotide sequence ID" value="NZ_BAABKU010000017.1"/>
</dbReference>
<evidence type="ECO:0008006" key="3">
    <source>
        <dbReference type="Google" id="ProtNLM"/>
    </source>
</evidence>
<sequence length="80" mass="8682">MGIGKDEIIDILSGCDSAGLPETIDDDTLLVIDSYTAIWIQHLLEERHGIVVKLSGETTDIDSVSGLHALINRKLDVGHE</sequence>
<keyword evidence="2" id="KW-1185">Reference proteome</keyword>
<accession>A0A0A6ULK0</accession>